<feature type="transmembrane region" description="Helical" evidence="1">
    <location>
        <begin position="432"/>
        <end position="450"/>
    </location>
</feature>
<evidence type="ECO:0000313" key="2">
    <source>
        <dbReference type="EMBL" id="MBV7389852.1"/>
    </source>
</evidence>
<feature type="transmembrane region" description="Helical" evidence="1">
    <location>
        <begin position="347"/>
        <end position="367"/>
    </location>
</feature>
<protein>
    <recommendedName>
        <fullName evidence="4">Glucosyltransferase</fullName>
    </recommendedName>
</protein>
<feature type="transmembrane region" description="Helical" evidence="1">
    <location>
        <begin position="185"/>
        <end position="205"/>
    </location>
</feature>
<keyword evidence="1" id="KW-0472">Membrane</keyword>
<reference evidence="2 3" key="1">
    <citation type="submission" date="2021-06" db="EMBL/GenBank/DDBJ databases">
        <title>Enterococcus alishanensis sp. nov., a novel lactic acid bacterium isolated from fresh coffee beans.</title>
        <authorList>
            <person name="Chen Y.-S."/>
        </authorList>
    </citation>
    <scope>NUCLEOTIDE SEQUENCE [LARGE SCALE GENOMIC DNA]</scope>
    <source>
        <strain evidence="2 3">ALS3</strain>
    </source>
</reference>
<keyword evidence="1" id="KW-1133">Transmembrane helix</keyword>
<feature type="transmembrane region" description="Helical" evidence="1">
    <location>
        <begin position="379"/>
        <end position="399"/>
    </location>
</feature>
<feature type="transmembrane region" description="Helical" evidence="1">
    <location>
        <begin position="274"/>
        <end position="291"/>
    </location>
</feature>
<proteinExistence type="predicted"/>
<comment type="caution">
    <text evidence="2">The sequence shown here is derived from an EMBL/GenBank/DDBJ whole genome shotgun (WGS) entry which is preliminary data.</text>
</comment>
<evidence type="ECO:0000256" key="1">
    <source>
        <dbReference type="SAM" id="Phobius"/>
    </source>
</evidence>
<keyword evidence="1" id="KW-0812">Transmembrane</keyword>
<feature type="transmembrane region" description="Helical" evidence="1">
    <location>
        <begin position="85"/>
        <end position="105"/>
    </location>
</feature>
<evidence type="ECO:0008006" key="4">
    <source>
        <dbReference type="Google" id="ProtNLM"/>
    </source>
</evidence>
<feature type="transmembrane region" description="Helical" evidence="1">
    <location>
        <begin position="298"/>
        <end position="316"/>
    </location>
</feature>
<dbReference type="Proteomes" id="UP000774130">
    <property type="component" value="Unassembled WGS sequence"/>
</dbReference>
<feature type="transmembrane region" description="Helical" evidence="1">
    <location>
        <begin position="12"/>
        <end position="32"/>
    </location>
</feature>
<dbReference type="InterPro" id="IPR045691">
    <property type="entry name" value="DUF6056"/>
</dbReference>
<accession>A0ABS6TAD9</accession>
<dbReference type="Pfam" id="PF19528">
    <property type="entry name" value="DUF6056"/>
    <property type="match status" value="1"/>
</dbReference>
<evidence type="ECO:0000313" key="3">
    <source>
        <dbReference type="Proteomes" id="UP000774130"/>
    </source>
</evidence>
<dbReference type="EMBL" id="JAHUZB010000002">
    <property type="protein sequence ID" value="MBV7389852.1"/>
    <property type="molecule type" value="Genomic_DNA"/>
</dbReference>
<feature type="transmembrane region" description="Helical" evidence="1">
    <location>
        <begin position="117"/>
        <end position="139"/>
    </location>
</feature>
<dbReference type="RefSeq" id="WP_218324919.1">
    <property type="nucleotide sequence ID" value="NZ_JAHUZB010000002.1"/>
</dbReference>
<name>A0ABS6TAD9_9ENTE</name>
<gene>
    <name evidence="2" type="ORF">KUA55_04110</name>
</gene>
<sequence length="452" mass="52159">MQRKLRNLNKPQWLFITLTAFLIACFILNLKIQLTGFGDDDFLFYDPLMNKFNGDILAFLVNRYQTWSSRTVIEIFTLLSVKYHIFWRICNSIIMFLAISLPPFLLKKNNAVKTSDILISGGLFFTMPLTFFNETGWIATTTNYLWVYSLGLVSLYPIAKYLHDEKVNQPTYLISWLAALYACNQEQMCALLLGFYLVFLGYLLIKKRRIKILLPFFVINFLSLFYVLSANGNDIRYEQEVANWFPDFEKLTLFRKLELGFSSTVRHLFFDKQITIFLFTILLAILVGYYLKLKKKPLVISLLGFIPLIVSIIFSFNDLWNFSFVKKILALFNGYGTAFNLANPETWIADIILAITFMAVLISILYLQRLTIQGGFSIILLLAGLASRMMMGFSPTIWASATRTYIFTFGIFILVTLSLFASLKLPKKTNDFLTGMIFLVGMICYGYLFLTI</sequence>
<dbReference type="PROSITE" id="PS51257">
    <property type="entry name" value="PROKAR_LIPOPROTEIN"/>
    <property type="match status" value="1"/>
</dbReference>
<feature type="transmembrane region" description="Helical" evidence="1">
    <location>
        <begin position="212"/>
        <end position="229"/>
    </location>
</feature>
<organism evidence="2 3">
    <name type="scientific">Enterococcus alishanensis</name>
    <dbReference type="NCBI Taxonomy" id="1303817"/>
    <lineage>
        <taxon>Bacteria</taxon>
        <taxon>Bacillati</taxon>
        <taxon>Bacillota</taxon>
        <taxon>Bacilli</taxon>
        <taxon>Lactobacillales</taxon>
        <taxon>Enterococcaceae</taxon>
        <taxon>Enterococcus</taxon>
    </lineage>
</organism>
<keyword evidence="3" id="KW-1185">Reference proteome</keyword>
<feature type="transmembrane region" description="Helical" evidence="1">
    <location>
        <begin position="405"/>
        <end position="425"/>
    </location>
</feature>